<protein>
    <submittedName>
        <fullName evidence="8">Nuclear protein SET</fullName>
    </submittedName>
</protein>
<dbReference type="EMBL" id="CP002467">
    <property type="protein sequence ID" value="ADV82330.1"/>
    <property type="molecule type" value="Genomic_DNA"/>
</dbReference>
<dbReference type="GO" id="GO:0005694">
    <property type="term" value="C:chromosome"/>
    <property type="evidence" value="ECO:0007669"/>
    <property type="project" value="UniProtKB-SubCell"/>
</dbReference>
<evidence type="ECO:0000259" key="7">
    <source>
        <dbReference type="PROSITE" id="PS50868"/>
    </source>
</evidence>
<evidence type="ECO:0000256" key="2">
    <source>
        <dbReference type="ARBA" id="ARBA00022454"/>
    </source>
</evidence>
<dbReference type="AlphaFoldDB" id="E8V1P9"/>
<keyword evidence="5" id="KW-0949">S-adenosyl-L-methionine</keyword>
<evidence type="ECO:0000313" key="9">
    <source>
        <dbReference type="Proteomes" id="UP000006844"/>
    </source>
</evidence>
<evidence type="ECO:0000256" key="1">
    <source>
        <dbReference type="ARBA" id="ARBA00004286"/>
    </source>
</evidence>
<dbReference type="PANTHER" id="PTHR22884">
    <property type="entry name" value="SET DOMAIN PROTEINS"/>
    <property type="match status" value="1"/>
</dbReference>
<comment type="subcellular location">
    <subcellularLocation>
        <location evidence="1">Chromosome</location>
    </subcellularLocation>
</comment>
<dbReference type="InterPro" id="IPR046341">
    <property type="entry name" value="SET_dom_sf"/>
</dbReference>
<keyword evidence="3" id="KW-0489">Methyltransferase</keyword>
<dbReference type="PROSITE" id="PS50868">
    <property type="entry name" value="POST_SET"/>
    <property type="match status" value="1"/>
</dbReference>
<dbReference type="InterPro" id="IPR003616">
    <property type="entry name" value="Post-SET_dom"/>
</dbReference>
<evidence type="ECO:0000259" key="6">
    <source>
        <dbReference type="PROSITE" id="PS50280"/>
    </source>
</evidence>
<dbReference type="PROSITE" id="PS50280">
    <property type="entry name" value="SET"/>
    <property type="match status" value="1"/>
</dbReference>
<dbReference type="SUPFAM" id="SSF82199">
    <property type="entry name" value="SET domain"/>
    <property type="match status" value="1"/>
</dbReference>
<dbReference type="SMART" id="SM00317">
    <property type="entry name" value="SET"/>
    <property type="match status" value="1"/>
</dbReference>
<gene>
    <name evidence="8" type="ordered locus">AciPR4_1507</name>
</gene>
<dbReference type="STRING" id="401053.AciPR4_1507"/>
<evidence type="ECO:0000256" key="3">
    <source>
        <dbReference type="ARBA" id="ARBA00022603"/>
    </source>
</evidence>
<dbReference type="GO" id="GO:0008168">
    <property type="term" value="F:methyltransferase activity"/>
    <property type="evidence" value="ECO:0007669"/>
    <property type="project" value="UniProtKB-KW"/>
</dbReference>
<dbReference type="InterPro" id="IPR001214">
    <property type="entry name" value="SET_dom"/>
</dbReference>
<dbReference type="SMART" id="SM00508">
    <property type="entry name" value="PostSET"/>
    <property type="match status" value="1"/>
</dbReference>
<evidence type="ECO:0000313" key="8">
    <source>
        <dbReference type="EMBL" id="ADV82330.1"/>
    </source>
</evidence>
<dbReference type="Pfam" id="PF00856">
    <property type="entry name" value="SET"/>
    <property type="match status" value="1"/>
</dbReference>
<accession>E8V1P9</accession>
<dbReference type="KEGG" id="tsa:AciPR4_1507"/>
<name>E8V1P9_TERSS</name>
<feature type="domain" description="Post-SET" evidence="7">
    <location>
        <begin position="195"/>
        <end position="211"/>
    </location>
</feature>
<keyword evidence="2" id="KW-0158">Chromosome</keyword>
<evidence type="ECO:0000256" key="5">
    <source>
        <dbReference type="ARBA" id="ARBA00022691"/>
    </source>
</evidence>
<sequence>MDVGGAESFWAGGSAVGQVFPFGQGFVLVGVEMSWAASVPAAPNATTVARIRIFIRFQIRRHFSCICFVMKTLYSPETLMTDLIIRSSAIHAAGCYTVSPIRKGGIVVEYDGPRIAKEVADERYAERDVTYLFGLSGTDTVIDGFSAAMFINHCCEPNCESEEEDGRIFIRALRPIRAGEELTYMYNLYDSDDDDTQDCYCGSAKCRGTMFSEAEVRRRKKLARNAKA</sequence>
<dbReference type="InterPro" id="IPR050777">
    <property type="entry name" value="SET2_Histone-Lys_MeTrsfase"/>
</dbReference>
<dbReference type="eggNOG" id="COG2940">
    <property type="taxonomic scope" value="Bacteria"/>
</dbReference>
<feature type="domain" description="SET" evidence="6">
    <location>
        <begin position="81"/>
        <end position="187"/>
    </location>
</feature>
<keyword evidence="9" id="KW-1185">Reference proteome</keyword>
<dbReference type="HOGENOM" id="CLU_1214303_0_0_0"/>
<proteinExistence type="predicted"/>
<reference evidence="8 9" key="1">
    <citation type="journal article" date="2012" name="Stand. Genomic Sci.">
        <title>Complete genome sequence of Terriglobus saanensis type strain SP1PR4(T), an Acidobacteria from tundra soil.</title>
        <authorList>
            <person name="Rawat S.R."/>
            <person name="Mannisto M.K."/>
            <person name="Starovoytov V."/>
            <person name="Goodwin L."/>
            <person name="Nolan M."/>
            <person name="Hauser L."/>
            <person name="Land M."/>
            <person name="Davenport K.W."/>
            <person name="Woyke T."/>
            <person name="Haggblom M.M."/>
        </authorList>
    </citation>
    <scope>NUCLEOTIDE SEQUENCE</scope>
    <source>
        <strain evidence="9">ATCC BAA-1853 / DSM 23119 / SP1PR4</strain>
    </source>
</reference>
<dbReference type="Proteomes" id="UP000006844">
    <property type="component" value="Chromosome"/>
</dbReference>
<keyword evidence="4" id="KW-0808">Transferase</keyword>
<evidence type="ECO:0000256" key="4">
    <source>
        <dbReference type="ARBA" id="ARBA00022679"/>
    </source>
</evidence>
<dbReference type="Gene3D" id="2.170.270.10">
    <property type="entry name" value="SET domain"/>
    <property type="match status" value="1"/>
</dbReference>
<dbReference type="GO" id="GO:0032259">
    <property type="term" value="P:methylation"/>
    <property type="evidence" value="ECO:0007669"/>
    <property type="project" value="UniProtKB-KW"/>
</dbReference>
<organism evidence="8 9">
    <name type="scientific">Terriglobus saanensis (strain ATCC BAA-1853 / DSM 23119 / SP1PR4)</name>
    <dbReference type="NCBI Taxonomy" id="401053"/>
    <lineage>
        <taxon>Bacteria</taxon>
        <taxon>Pseudomonadati</taxon>
        <taxon>Acidobacteriota</taxon>
        <taxon>Terriglobia</taxon>
        <taxon>Terriglobales</taxon>
        <taxon>Acidobacteriaceae</taxon>
        <taxon>Terriglobus</taxon>
    </lineage>
</organism>